<dbReference type="Pfam" id="PF14441">
    <property type="entry name" value="OTT_1508_deam"/>
    <property type="match status" value="1"/>
</dbReference>
<dbReference type="SUPFAM" id="SSF48452">
    <property type="entry name" value="TPR-like"/>
    <property type="match status" value="1"/>
</dbReference>
<dbReference type="Gene3D" id="1.25.40.10">
    <property type="entry name" value="Tetratricopeptide repeat domain"/>
    <property type="match status" value="1"/>
</dbReference>
<protein>
    <recommendedName>
        <fullName evidence="2">CHAT domain-containing protein</fullName>
    </recommendedName>
</protein>
<evidence type="ECO:0000256" key="1">
    <source>
        <dbReference type="SAM" id="MobiDB-lite"/>
    </source>
</evidence>
<organism evidence="3 4">
    <name type="scientific">Clonostachys chloroleuca</name>
    <dbReference type="NCBI Taxonomy" id="1926264"/>
    <lineage>
        <taxon>Eukaryota</taxon>
        <taxon>Fungi</taxon>
        <taxon>Dikarya</taxon>
        <taxon>Ascomycota</taxon>
        <taxon>Pezizomycotina</taxon>
        <taxon>Sordariomycetes</taxon>
        <taxon>Hypocreomycetidae</taxon>
        <taxon>Hypocreales</taxon>
        <taxon>Bionectriaceae</taxon>
        <taxon>Clonostachys</taxon>
    </lineage>
</organism>
<proteinExistence type="predicted"/>
<dbReference type="InterPro" id="IPR024983">
    <property type="entry name" value="CHAT_dom"/>
</dbReference>
<dbReference type="Pfam" id="PF12770">
    <property type="entry name" value="CHAT"/>
    <property type="match status" value="1"/>
</dbReference>
<evidence type="ECO:0000313" key="3">
    <source>
        <dbReference type="EMBL" id="CAI6097395.1"/>
    </source>
</evidence>
<dbReference type="InterPro" id="IPR027796">
    <property type="entry name" value="OTT_1508_deam-like"/>
</dbReference>
<dbReference type="EMBL" id="CABFNP030001291">
    <property type="protein sequence ID" value="CAI6097395.1"/>
    <property type="molecule type" value="Genomic_DNA"/>
</dbReference>
<accession>A0AA35Q9D7</accession>
<evidence type="ECO:0000259" key="2">
    <source>
        <dbReference type="Pfam" id="PF12770"/>
    </source>
</evidence>
<sequence>MSYRTASNTSESQTTKEIDQEQQLLNLCAFQGGITAACIARSAIKYGSFESNRASSLSAFQIFQCKLAQFCHNDMGGDQNTSLVCLAGDGGAVFLFTSNFRKETQLEEIKRGLEELLRYAATNPDELQPKPRQKMILWRFVEFCFRKFDRYCKTMSRTLDECIHECESANESTITKQLCDLKSRVEFPREMTDSMRNKILYDCETLIKAIEASKNSNLDGEIDRRARQDDYDQAYKWCELRHCLGRLYSYRQAADAIVEATKRWPELFKSFKVECIPSAKQKKAALPMSDKLTDVLHNAFPQYDLEQFQTDIAELQKYGLESEIGKQVVERNTKTIIHAEVHMHDYLSRVRKVKASDFWDGTMFIATSKPVCQLCHFYFQNDENEFSVQLPHMNLYPMWRVPDDASEEVLEDLIDKMQVNTIKLITEKQPYYKRYDSRTDSQGYQTRASHRTVFDRSGAPSPLDRRSAQPGIRPGGYHNVPPPPSEVFDDIIPLSKASPQVAPCLKVIWSLVIYFHSIMDLTLPLGSDELLVPNELKQLFTSGCESNNLFLTSNDVKDLEKAIDAFSQVIAALTEEDGLRADALRQMGSSYVKKYQVLRQVSDLRHGLDLYEKGIDTMEVNFALQADYQSRLAMMHRFAFSETADSLNLERAKHFGERAVSNGSSRPVDRAQYLTNLSRIFHTSYQKTGNLEELNHARELSVKAVDLRPSTSTAFFEEHLTQLGFVTLGRYMATGAIADLDRSIQIYESAYFNYPSFRPEWPELQMNLSLAYRLRFQRTYTPGDLEQCEMLSRRVIELKSDPVYQGKAWQQLALISMDQYERVKAISSLEAIEHVDAAIQNFEEALQVTPPSIAARQSEYLSNLGVAYIAKYKMTGSAEDLDQAADTYQKAIQIKPEAERDNSLSAGLATVFELRSGQGSNGDDIQQALDLLRVTLENSSVPLQSRVEAGMRMMCLQASTGNWDEANRVSNSILGLIPLLTPRFLGVADKQQLLRSLTSFASDAAAVALMADQSAFEALSVIELGRGVILGSLIDLRSDISELHEKYPDLAGKFIELRDRIDAPIPSTQTYFIELQRAREKIRELSQRVREMPGWETFMNSAAEDEELTPTEWELRMDVDDLAEDHPDLASEFYELMDLIDEPMPSIEDQMSQRNSSSEEIERLIREIRAMPGMGRFLLAPTETEIVSAAKEGVIVVINISQYRCDAFVIHEGQIEVVPLPGASLLDVQDLAKGPLDDECVLEWLWTTIALPVLDSLGIIQTTGSAWCRIWWVPTGPLASFPIHAAGFHRDTPGMSVLDRAISSYSVSVRAIIHNRQDRARHTAKQKPHKATLVSMPKTPGHASLGFVDKEMKEVERMCSSLQFSVTRPETVRNSVLEALTDCDVFHYAGHGRTDALDPSQSGLLLSDWMKTPLTVGTLLDTNIQQRRPFLAYLSACGTGRVRNEELINEGIHLISAYQLAGFRHVVGTLWEVNDEVCADVAAGVYEVMCAEGMSDISPSQGLHQVCRKLRARWLDEMDRRSMGLERQGDISKRFDSKINQSSADVDIGKHGRDAILEDENHTGPLHWVPYVHYGL</sequence>
<feature type="region of interest" description="Disordered" evidence="1">
    <location>
        <begin position="436"/>
        <end position="480"/>
    </location>
</feature>
<name>A0AA35Q9D7_9HYPO</name>
<dbReference type="PANTHER" id="PTHR42037:SF1">
    <property type="match status" value="1"/>
</dbReference>
<reference evidence="3" key="1">
    <citation type="submission" date="2023-01" db="EMBL/GenBank/DDBJ databases">
        <authorList>
            <person name="Piombo E."/>
        </authorList>
    </citation>
    <scope>NUCLEOTIDE SEQUENCE</scope>
</reference>
<dbReference type="InterPro" id="IPR011990">
    <property type="entry name" value="TPR-like_helical_dom_sf"/>
</dbReference>
<dbReference type="Proteomes" id="UP001160390">
    <property type="component" value="Unassembled WGS sequence"/>
</dbReference>
<gene>
    <name evidence="3" type="ORF">CCHLO57077_00014499</name>
</gene>
<evidence type="ECO:0000313" key="4">
    <source>
        <dbReference type="Proteomes" id="UP001160390"/>
    </source>
</evidence>
<feature type="domain" description="CHAT" evidence="2">
    <location>
        <begin position="1242"/>
        <end position="1575"/>
    </location>
</feature>
<dbReference type="PANTHER" id="PTHR42037">
    <property type="match status" value="1"/>
</dbReference>
<keyword evidence="4" id="KW-1185">Reference proteome</keyword>
<comment type="caution">
    <text evidence="3">The sequence shown here is derived from an EMBL/GenBank/DDBJ whole genome shotgun (WGS) entry which is preliminary data.</text>
</comment>